<organism evidence="2">
    <name type="scientific">marine metagenome</name>
    <dbReference type="NCBI Taxonomy" id="408172"/>
    <lineage>
        <taxon>unclassified sequences</taxon>
        <taxon>metagenomes</taxon>
        <taxon>ecological metagenomes</taxon>
    </lineage>
</organism>
<dbReference type="Gene3D" id="1.20.1090.10">
    <property type="entry name" value="Dehydroquinate synthase-like - alpha domain"/>
    <property type="match status" value="1"/>
</dbReference>
<feature type="non-terminal residue" evidence="2">
    <location>
        <position position="231"/>
    </location>
</feature>
<dbReference type="GO" id="GO:0004022">
    <property type="term" value="F:alcohol dehydrogenase (NAD+) activity"/>
    <property type="evidence" value="ECO:0007669"/>
    <property type="project" value="TreeGrafter"/>
</dbReference>
<dbReference type="Pfam" id="PF25137">
    <property type="entry name" value="ADH_Fe_C"/>
    <property type="match status" value="1"/>
</dbReference>
<feature type="domain" description="Fe-containing alcohol dehydrogenase-like C-terminal" evidence="1">
    <location>
        <begin position="65"/>
        <end position="164"/>
    </location>
</feature>
<dbReference type="SUPFAM" id="SSF56796">
    <property type="entry name" value="Dehydroquinate synthase-like"/>
    <property type="match status" value="1"/>
</dbReference>
<dbReference type="InterPro" id="IPR056798">
    <property type="entry name" value="ADH_Fe_C"/>
</dbReference>
<dbReference type="Gene3D" id="3.40.50.1970">
    <property type="match status" value="1"/>
</dbReference>
<dbReference type="InterPro" id="IPR039697">
    <property type="entry name" value="Alcohol_dehydrogenase_Fe"/>
</dbReference>
<dbReference type="PANTHER" id="PTHR11496">
    <property type="entry name" value="ALCOHOL DEHYDROGENASE"/>
    <property type="match status" value="1"/>
</dbReference>
<proteinExistence type="predicted"/>
<sequence length="231" mass="25080">PGAAVHKIGVPTISGTGAEATRTCVMKNSRTGLKLGMNSEYSVFDHLVLDPELTSTVPRDQFFFTGMDTFCHCIESLSGRNRNALGDAFSREAVELTRHVFHSTDMMAAAERERLMVASYLGGSAIAMSHVGLIHPFSAGLSIVLGIHHGMANCIALSALEDHYPAERKELLEMADRQSVEIPSGACDGLDDDQFRALYDATIIHEKPLANALGDGFRDVLTLERVTSIFQ</sequence>
<reference evidence="2" key="1">
    <citation type="submission" date="2018-05" db="EMBL/GenBank/DDBJ databases">
        <authorList>
            <person name="Lanie J.A."/>
            <person name="Ng W.-L."/>
            <person name="Kazmierczak K.M."/>
            <person name="Andrzejewski T.M."/>
            <person name="Davidsen T.M."/>
            <person name="Wayne K.J."/>
            <person name="Tettelin H."/>
            <person name="Glass J.I."/>
            <person name="Rusch D."/>
            <person name="Podicherti R."/>
            <person name="Tsui H.-C.T."/>
            <person name="Winkler M.E."/>
        </authorList>
    </citation>
    <scope>NUCLEOTIDE SEQUENCE</scope>
</reference>
<name>A0A383ECC1_9ZZZZ</name>
<protein>
    <recommendedName>
        <fullName evidence="1">Fe-containing alcohol dehydrogenase-like C-terminal domain-containing protein</fullName>
    </recommendedName>
</protein>
<gene>
    <name evidence="2" type="ORF">METZ01_LOCUS507386</name>
</gene>
<evidence type="ECO:0000313" key="2">
    <source>
        <dbReference type="EMBL" id="SVE54532.1"/>
    </source>
</evidence>
<accession>A0A383ECC1</accession>
<dbReference type="EMBL" id="UINC01224768">
    <property type="protein sequence ID" value="SVE54532.1"/>
    <property type="molecule type" value="Genomic_DNA"/>
</dbReference>
<dbReference type="PANTHER" id="PTHR11496:SF104">
    <property type="entry name" value="3-DEOXY-ALPHA-D-MANNO-OCTULOSONATE 8-OXIDASE"/>
    <property type="match status" value="1"/>
</dbReference>
<dbReference type="AlphaFoldDB" id="A0A383ECC1"/>
<evidence type="ECO:0000259" key="1">
    <source>
        <dbReference type="Pfam" id="PF25137"/>
    </source>
</evidence>
<feature type="non-terminal residue" evidence="2">
    <location>
        <position position="1"/>
    </location>
</feature>